<dbReference type="AlphaFoldDB" id="A0A1Y2GXM6"/>
<dbReference type="InParanoid" id="A0A1Y2GXM6"/>
<feature type="region of interest" description="Disordered" evidence="5">
    <location>
        <begin position="212"/>
        <end position="239"/>
    </location>
</feature>
<feature type="compositionally biased region" description="Basic and acidic residues" evidence="5">
    <location>
        <begin position="551"/>
        <end position="565"/>
    </location>
</feature>
<dbReference type="EMBL" id="MCFF01000008">
    <property type="protein sequence ID" value="ORZ25017.1"/>
    <property type="molecule type" value="Genomic_DNA"/>
</dbReference>
<feature type="transmembrane region" description="Helical" evidence="6">
    <location>
        <begin position="247"/>
        <end position="270"/>
    </location>
</feature>
<dbReference type="Proteomes" id="UP000193648">
    <property type="component" value="Unassembled WGS sequence"/>
</dbReference>
<keyword evidence="4 6" id="KW-0472">Membrane</keyword>
<proteinExistence type="predicted"/>
<dbReference type="RefSeq" id="XP_021883998.1">
    <property type="nucleotide sequence ID" value="XM_022027611.1"/>
</dbReference>
<feature type="compositionally biased region" description="Polar residues" evidence="5">
    <location>
        <begin position="513"/>
        <end position="539"/>
    </location>
</feature>
<dbReference type="GO" id="GO:0071944">
    <property type="term" value="C:cell periphery"/>
    <property type="evidence" value="ECO:0007669"/>
    <property type="project" value="UniProtKB-ARBA"/>
</dbReference>
<feature type="compositionally biased region" description="Basic and acidic residues" evidence="5">
    <location>
        <begin position="573"/>
        <end position="582"/>
    </location>
</feature>
<gene>
    <name evidence="7" type="ORF">BCR41DRAFT_384806</name>
</gene>
<reference evidence="7 8" key="1">
    <citation type="submission" date="2016-07" db="EMBL/GenBank/DDBJ databases">
        <title>Pervasive Adenine N6-methylation of Active Genes in Fungi.</title>
        <authorList>
            <consortium name="DOE Joint Genome Institute"/>
            <person name="Mondo S.J."/>
            <person name="Dannebaum R.O."/>
            <person name="Kuo R.C."/>
            <person name="Labutti K."/>
            <person name="Haridas S."/>
            <person name="Kuo A."/>
            <person name="Salamov A."/>
            <person name="Ahrendt S.R."/>
            <person name="Lipzen A."/>
            <person name="Sullivan W."/>
            <person name="Andreopoulos W.B."/>
            <person name="Clum A."/>
            <person name="Lindquist E."/>
            <person name="Daum C."/>
            <person name="Ramamoorthy G.K."/>
            <person name="Gryganskyi A."/>
            <person name="Culley D."/>
            <person name="Magnuson J.K."/>
            <person name="James T.Y."/>
            <person name="O'Malley M.A."/>
            <person name="Stajich J.E."/>
            <person name="Spatafora J.W."/>
            <person name="Visel A."/>
            <person name="Grigoriev I.V."/>
        </authorList>
    </citation>
    <scope>NUCLEOTIDE SEQUENCE [LARGE SCALE GENOMIC DNA]</scope>
    <source>
        <strain evidence="7 8">NRRL 3116</strain>
    </source>
</reference>
<organism evidence="7 8">
    <name type="scientific">Lobosporangium transversale</name>
    <dbReference type="NCBI Taxonomy" id="64571"/>
    <lineage>
        <taxon>Eukaryota</taxon>
        <taxon>Fungi</taxon>
        <taxon>Fungi incertae sedis</taxon>
        <taxon>Mucoromycota</taxon>
        <taxon>Mortierellomycotina</taxon>
        <taxon>Mortierellomycetes</taxon>
        <taxon>Mortierellales</taxon>
        <taxon>Mortierellaceae</taxon>
        <taxon>Lobosporangium</taxon>
    </lineage>
</organism>
<evidence type="ECO:0000256" key="3">
    <source>
        <dbReference type="ARBA" id="ARBA00022989"/>
    </source>
</evidence>
<keyword evidence="2 6" id="KW-0812">Transmembrane</keyword>
<evidence type="ECO:0000313" key="8">
    <source>
        <dbReference type="Proteomes" id="UP000193648"/>
    </source>
</evidence>
<comment type="caution">
    <text evidence="7">The sequence shown here is derived from an EMBL/GenBank/DDBJ whole genome shotgun (WGS) entry which is preliminary data.</text>
</comment>
<feature type="compositionally biased region" description="Polar residues" evidence="5">
    <location>
        <begin position="287"/>
        <end position="298"/>
    </location>
</feature>
<feature type="region of interest" description="Disordered" evidence="5">
    <location>
        <begin position="282"/>
        <end position="325"/>
    </location>
</feature>
<evidence type="ECO:0000256" key="6">
    <source>
        <dbReference type="SAM" id="Phobius"/>
    </source>
</evidence>
<dbReference type="GO" id="GO:0016020">
    <property type="term" value="C:membrane"/>
    <property type="evidence" value="ECO:0007669"/>
    <property type="project" value="UniProtKB-SubCell"/>
</dbReference>
<keyword evidence="3 6" id="KW-1133">Transmembrane helix</keyword>
<evidence type="ECO:0000256" key="4">
    <source>
        <dbReference type="ARBA" id="ARBA00023136"/>
    </source>
</evidence>
<feature type="compositionally biased region" description="Low complexity" evidence="5">
    <location>
        <begin position="499"/>
        <end position="512"/>
    </location>
</feature>
<evidence type="ECO:0000256" key="2">
    <source>
        <dbReference type="ARBA" id="ARBA00022692"/>
    </source>
</evidence>
<feature type="region of interest" description="Disordered" evidence="5">
    <location>
        <begin position="461"/>
        <end position="582"/>
    </location>
</feature>
<feature type="region of interest" description="Disordered" evidence="5">
    <location>
        <begin position="389"/>
        <end position="408"/>
    </location>
</feature>
<feature type="compositionally biased region" description="Low complexity" evidence="5">
    <location>
        <begin position="212"/>
        <end position="235"/>
    </location>
</feature>
<evidence type="ECO:0000256" key="1">
    <source>
        <dbReference type="ARBA" id="ARBA00004167"/>
    </source>
</evidence>
<feature type="compositionally biased region" description="Low complexity" evidence="5">
    <location>
        <begin position="14"/>
        <end position="23"/>
    </location>
</feature>
<feature type="compositionally biased region" description="Gly residues" evidence="5">
    <location>
        <begin position="309"/>
        <end position="320"/>
    </location>
</feature>
<name>A0A1Y2GXM6_9FUNG</name>
<dbReference type="PANTHER" id="PTHR15549">
    <property type="entry name" value="PAIRED IMMUNOGLOBULIN-LIKE TYPE 2 RECEPTOR"/>
    <property type="match status" value="1"/>
</dbReference>
<evidence type="ECO:0000256" key="5">
    <source>
        <dbReference type="SAM" id="MobiDB-lite"/>
    </source>
</evidence>
<keyword evidence="8" id="KW-1185">Reference proteome</keyword>
<comment type="subcellular location">
    <subcellularLocation>
        <location evidence="1">Membrane</location>
        <topology evidence="1">Single-pass membrane protein</topology>
    </subcellularLocation>
</comment>
<evidence type="ECO:0000313" key="7">
    <source>
        <dbReference type="EMBL" id="ORZ25017.1"/>
    </source>
</evidence>
<feature type="region of interest" description="Disordered" evidence="5">
    <location>
        <begin position="1"/>
        <end position="23"/>
    </location>
</feature>
<feature type="region of interest" description="Disordered" evidence="5">
    <location>
        <begin position="346"/>
        <end position="373"/>
    </location>
</feature>
<accession>A0A1Y2GXM6</accession>
<dbReference type="InterPro" id="IPR051694">
    <property type="entry name" value="Immunoregulatory_rcpt-like"/>
</dbReference>
<protein>
    <submittedName>
        <fullName evidence="7">Uncharacterized protein</fullName>
    </submittedName>
</protein>
<dbReference type="OrthoDB" id="2435805at2759"/>
<sequence>MYPQLLSRRPWSRQTIQHQSSSSTSQQQSYTLLKLKRYAQSYYCFHHYNHCLNSKYSSISKPPPSVSILTLLFLFVSSILSTVHASITCALPAGSSYKAGDYIILDWGSDGTKPAVSDITAINGTLYCNGNNLKIAEVSIPNLIGPYNWTVPSVGNATTVGGEMGTCPQNAFHMEYSGEAYGVLSIVKLPWGPVRCGTITILPAPNGTLTTTTTMSSTATTSSAASTSTESPNTSAGGGGSGLSMTVIVIIAVVVTIILTLSVVGLIVCIRRHRRQRSLDDALKPWTSGNSNQFSKVSSMDDGPRSPGIGMGDTGSGHDGIGMSSIAGAGAGTGVGIGAGRMSSTLGFESQPMLPQPSRGGSYYPDDGDYGHYGIHHQQQQELLQHNYHPPPQQQQQQRQGYDGYNNEEENYYNPYYASGIGGFGAGAATFMNQSSPSFYNMNNNSGNGTQHYNLQQHQAHLSGYFPPPPPLSGPPVSSRMSGTSAEVSATPPGVPGLSGASEASGASGTSEVTSSETAVPTTSILTSLPTNSSITSSPKRAPQSMVMQGMERKEAKEEAQDDSIKVPISPTGKEKVEITLM</sequence>
<dbReference type="GeneID" id="33569454"/>